<evidence type="ECO:0000259" key="7">
    <source>
        <dbReference type="PROSITE" id="PS50929"/>
    </source>
</evidence>
<dbReference type="InterPro" id="IPR017871">
    <property type="entry name" value="ABC_transporter-like_CS"/>
</dbReference>
<feature type="transmembrane region" description="Helical" evidence="5">
    <location>
        <begin position="172"/>
        <end position="192"/>
    </location>
</feature>
<evidence type="ECO:0000313" key="8">
    <source>
        <dbReference type="EMBL" id="PRX25830.1"/>
    </source>
</evidence>
<dbReference type="PANTHER" id="PTHR43394:SF1">
    <property type="entry name" value="ATP-BINDING CASSETTE SUB-FAMILY B MEMBER 10, MITOCHONDRIAL"/>
    <property type="match status" value="1"/>
</dbReference>
<dbReference type="SUPFAM" id="SSF90123">
    <property type="entry name" value="ABC transporter transmembrane region"/>
    <property type="match status" value="1"/>
</dbReference>
<sequence length="574" mass="60620">MRRLPVTDPGTPDSRSATRYLLWLIRRSRLTVAAAALLAIAWMGCQSLVPAVVGRAVDAAVARDGPALVTWASVLFGVGVLQALTGIARHRFAVTNWLAAAFRTVQVVVRQANRLGSTLPRRLNAGEVVAIGTSDITHIGGAVDITSRGIGSLLAVITVTVLLLHASVPLGLVVLLGVPMLMLVVGVLIPPLHRRQRAYRESQGRLTGRAADLVGGLRVLRGVGGEAVMAARYRAESRALGEAGVHTARVESLLEGAQALLPGSFLVLVTWLGARFAADGRITVGQLVAFYAYAAFLVAPLRQLTEAIDKITRGHVSSRRVVAMLRERSDLPDPPDPIPLPEGELVDPDSGVRVTPGCLTAIAATTPAAAARIADRLGRYADGATLGGVPLTAAAMSDVRERILVADNEAGLFSGRLRSDLDPDGRGTLEEALVVAAATEAVDALPSGAETVVPDRGRSFSGGQQQRLRLARALIADPEVLVLVEPTNAVDAYTEARIAERLRVARAGRTTVICTTSPLLLSRADLVCFVEDGRVVAAGPHTGLLRTEPGYARLVLRGSEPPEKKREEAGEERS</sequence>
<feature type="transmembrane region" description="Helical" evidence="5">
    <location>
        <begin position="69"/>
        <end position="88"/>
    </location>
</feature>
<dbReference type="GO" id="GO:0005524">
    <property type="term" value="F:ATP binding"/>
    <property type="evidence" value="ECO:0007669"/>
    <property type="project" value="InterPro"/>
</dbReference>
<keyword evidence="3 5" id="KW-1133">Transmembrane helix</keyword>
<evidence type="ECO:0000256" key="4">
    <source>
        <dbReference type="ARBA" id="ARBA00023136"/>
    </source>
</evidence>
<dbReference type="GO" id="GO:0015421">
    <property type="term" value="F:ABC-type oligopeptide transporter activity"/>
    <property type="evidence" value="ECO:0007669"/>
    <property type="project" value="TreeGrafter"/>
</dbReference>
<dbReference type="Pfam" id="PF00005">
    <property type="entry name" value="ABC_tran"/>
    <property type="match status" value="1"/>
</dbReference>
<evidence type="ECO:0000256" key="1">
    <source>
        <dbReference type="ARBA" id="ARBA00004651"/>
    </source>
</evidence>
<proteinExistence type="predicted"/>
<dbReference type="InterPro" id="IPR003439">
    <property type="entry name" value="ABC_transporter-like_ATP-bd"/>
</dbReference>
<comment type="subcellular location">
    <subcellularLocation>
        <location evidence="1">Cell membrane</location>
        <topology evidence="1">Multi-pass membrane protein</topology>
    </subcellularLocation>
</comment>
<evidence type="ECO:0000256" key="5">
    <source>
        <dbReference type="SAM" id="Phobius"/>
    </source>
</evidence>
<keyword evidence="4 5" id="KW-0472">Membrane</keyword>
<evidence type="ECO:0000256" key="2">
    <source>
        <dbReference type="ARBA" id="ARBA00022692"/>
    </source>
</evidence>
<dbReference type="PANTHER" id="PTHR43394">
    <property type="entry name" value="ATP-DEPENDENT PERMEASE MDL1, MITOCHONDRIAL"/>
    <property type="match status" value="1"/>
</dbReference>
<keyword evidence="2 5" id="KW-0812">Transmembrane</keyword>
<dbReference type="Pfam" id="PF00664">
    <property type="entry name" value="ABC_membrane"/>
    <property type="match status" value="1"/>
</dbReference>
<keyword evidence="9" id="KW-1185">Reference proteome</keyword>
<dbReference type="GO" id="GO:0016887">
    <property type="term" value="F:ATP hydrolysis activity"/>
    <property type="evidence" value="ECO:0007669"/>
    <property type="project" value="InterPro"/>
</dbReference>
<feature type="transmembrane region" description="Helical" evidence="5">
    <location>
        <begin position="284"/>
        <end position="301"/>
    </location>
</feature>
<dbReference type="CDD" id="cd07346">
    <property type="entry name" value="ABC_6TM_exporters"/>
    <property type="match status" value="1"/>
</dbReference>
<feature type="transmembrane region" description="Helical" evidence="5">
    <location>
        <begin position="149"/>
        <end position="166"/>
    </location>
</feature>
<accession>A0A2T0KQ21</accession>
<dbReference type="RefSeq" id="WP_106315512.1">
    <property type="nucleotide sequence ID" value="NZ_BOMO01000116.1"/>
</dbReference>
<dbReference type="InterPro" id="IPR027417">
    <property type="entry name" value="P-loop_NTPase"/>
</dbReference>
<dbReference type="PROSITE" id="PS50929">
    <property type="entry name" value="ABC_TM1F"/>
    <property type="match status" value="1"/>
</dbReference>
<name>A0A2T0KQ21_9ACTN</name>
<dbReference type="OrthoDB" id="4966664at2"/>
<dbReference type="InterPro" id="IPR039421">
    <property type="entry name" value="Type_1_exporter"/>
</dbReference>
<reference evidence="8 9" key="1">
    <citation type="submission" date="2018-03" db="EMBL/GenBank/DDBJ databases">
        <title>Genomic Encyclopedia of Archaeal and Bacterial Type Strains, Phase II (KMG-II): from individual species to whole genera.</title>
        <authorList>
            <person name="Goeker M."/>
        </authorList>
    </citation>
    <scope>NUCLEOTIDE SEQUENCE [LARGE SCALE GENOMIC DNA]</scope>
    <source>
        <strain evidence="8 9">DSM 43146</strain>
    </source>
</reference>
<organism evidence="8 9">
    <name type="scientific">Actinoplanes italicus</name>
    <dbReference type="NCBI Taxonomy" id="113567"/>
    <lineage>
        <taxon>Bacteria</taxon>
        <taxon>Bacillati</taxon>
        <taxon>Actinomycetota</taxon>
        <taxon>Actinomycetes</taxon>
        <taxon>Micromonosporales</taxon>
        <taxon>Micromonosporaceae</taxon>
        <taxon>Actinoplanes</taxon>
    </lineage>
</organism>
<dbReference type="Gene3D" id="1.20.1560.10">
    <property type="entry name" value="ABC transporter type 1, transmembrane domain"/>
    <property type="match status" value="1"/>
</dbReference>
<feature type="domain" description="ABC transmembrane type-1" evidence="7">
    <location>
        <begin position="33"/>
        <end position="313"/>
    </location>
</feature>
<dbReference type="PROSITE" id="PS50893">
    <property type="entry name" value="ABC_TRANSPORTER_2"/>
    <property type="match status" value="1"/>
</dbReference>
<evidence type="ECO:0000313" key="9">
    <source>
        <dbReference type="Proteomes" id="UP000239415"/>
    </source>
</evidence>
<dbReference type="EMBL" id="PVMZ01000001">
    <property type="protein sequence ID" value="PRX25830.1"/>
    <property type="molecule type" value="Genomic_DNA"/>
</dbReference>
<dbReference type="AlphaFoldDB" id="A0A2T0KQ21"/>
<dbReference type="Gene3D" id="3.40.50.300">
    <property type="entry name" value="P-loop containing nucleotide triphosphate hydrolases"/>
    <property type="match status" value="1"/>
</dbReference>
<feature type="domain" description="ABC transporter" evidence="6">
    <location>
        <begin position="248"/>
        <end position="557"/>
    </location>
</feature>
<dbReference type="InterPro" id="IPR036640">
    <property type="entry name" value="ABC1_TM_sf"/>
</dbReference>
<dbReference type="InterPro" id="IPR011527">
    <property type="entry name" value="ABC1_TM_dom"/>
</dbReference>
<dbReference type="Proteomes" id="UP000239415">
    <property type="component" value="Unassembled WGS sequence"/>
</dbReference>
<evidence type="ECO:0000259" key="6">
    <source>
        <dbReference type="PROSITE" id="PS50893"/>
    </source>
</evidence>
<gene>
    <name evidence="8" type="ORF">CLV67_101550</name>
</gene>
<dbReference type="GO" id="GO:0005886">
    <property type="term" value="C:plasma membrane"/>
    <property type="evidence" value="ECO:0007669"/>
    <property type="project" value="UniProtKB-SubCell"/>
</dbReference>
<evidence type="ECO:0000256" key="3">
    <source>
        <dbReference type="ARBA" id="ARBA00022989"/>
    </source>
</evidence>
<comment type="caution">
    <text evidence="8">The sequence shown here is derived from an EMBL/GenBank/DDBJ whole genome shotgun (WGS) entry which is preliminary data.</text>
</comment>
<protein>
    <submittedName>
        <fullName evidence="8">ABC-type multidrug transport system fused ATPase/permease subunit</fullName>
    </submittedName>
</protein>
<dbReference type="SUPFAM" id="SSF52540">
    <property type="entry name" value="P-loop containing nucleoside triphosphate hydrolases"/>
    <property type="match status" value="1"/>
</dbReference>
<dbReference type="PROSITE" id="PS00211">
    <property type="entry name" value="ABC_TRANSPORTER_1"/>
    <property type="match status" value="1"/>
</dbReference>